<reference evidence="4" key="1">
    <citation type="journal article" date="2019" name="Int. J. Syst. Evol. Microbiol.">
        <title>The Global Catalogue of Microorganisms (GCM) 10K type strain sequencing project: providing services to taxonomists for standard genome sequencing and annotation.</title>
        <authorList>
            <consortium name="The Broad Institute Genomics Platform"/>
            <consortium name="The Broad Institute Genome Sequencing Center for Infectious Disease"/>
            <person name="Wu L."/>
            <person name="Ma J."/>
        </authorList>
    </citation>
    <scope>NUCLEOTIDE SEQUENCE [LARGE SCALE GENOMIC DNA]</scope>
    <source>
        <strain evidence="4">XZYJ18</strain>
    </source>
</reference>
<dbReference type="InterPro" id="IPR036291">
    <property type="entry name" value="NAD(P)-bd_dom_sf"/>
</dbReference>
<comment type="caution">
    <text evidence="3">The sequence shown here is derived from an EMBL/GenBank/DDBJ whole genome shotgun (WGS) entry which is preliminary data.</text>
</comment>
<dbReference type="PROSITE" id="PS00061">
    <property type="entry name" value="ADH_SHORT"/>
    <property type="match status" value="1"/>
</dbReference>
<dbReference type="PRINTS" id="PR00081">
    <property type="entry name" value="GDHRDH"/>
</dbReference>
<dbReference type="InterPro" id="IPR020904">
    <property type="entry name" value="Sc_DH/Rdtase_CS"/>
</dbReference>
<dbReference type="EMBL" id="JBHSFQ010000005">
    <property type="protein sequence ID" value="MFC4561751.1"/>
    <property type="molecule type" value="Genomic_DNA"/>
</dbReference>
<evidence type="ECO:0000313" key="3">
    <source>
        <dbReference type="EMBL" id="MFC4561751.1"/>
    </source>
</evidence>
<gene>
    <name evidence="3" type="ORF">ACFO4E_07765</name>
</gene>
<accession>A0ABV9DSA6</accession>
<keyword evidence="4" id="KW-1185">Reference proteome</keyword>
<organism evidence="3 4">
    <name type="scientific">Nocardiopsis mangrovi</name>
    <dbReference type="NCBI Taxonomy" id="1179818"/>
    <lineage>
        <taxon>Bacteria</taxon>
        <taxon>Bacillati</taxon>
        <taxon>Actinomycetota</taxon>
        <taxon>Actinomycetes</taxon>
        <taxon>Streptosporangiales</taxon>
        <taxon>Nocardiopsidaceae</taxon>
        <taxon>Nocardiopsis</taxon>
    </lineage>
</organism>
<dbReference type="Gene3D" id="3.40.50.720">
    <property type="entry name" value="NAD(P)-binding Rossmann-like Domain"/>
    <property type="match status" value="1"/>
</dbReference>
<name>A0ABV9DSA6_9ACTN</name>
<keyword evidence="2" id="KW-0560">Oxidoreductase</keyword>
<sequence length="291" mass="30616">MTHPQEPVVPVHHPDLHELARDPLPLRGRSALVTGASRRAGIGYAVARRLAAYGADVMCHHHRAHDEDQPWGGDDLGAVLAGVREAAGPGGGRVADIGADMADPGAPREVVDAAVAAFGRLDILVCNHARSGGDAALAGVTAGMLDAHYAVDARSPLLLAQAFAARHDDGREGGRVVFMTSGQGQGPMPGEVAYAAAKGALAAITLTIAEELADRRITVNTVNPGPVQTGYLTEDAWRWLRPMFPAGRYGFPDDPARLIAWLATDEARWITGQVIDTEGGFARWRAGAPET</sequence>
<evidence type="ECO:0000256" key="1">
    <source>
        <dbReference type="ARBA" id="ARBA00006484"/>
    </source>
</evidence>
<comment type="similarity">
    <text evidence="1">Belongs to the short-chain dehydrogenases/reductases (SDR) family.</text>
</comment>
<dbReference type="SUPFAM" id="SSF51735">
    <property type="entry name" value="NAD(P)-binding Rossmann-fold domains"/>
    <property type="match status" value="1"/>
</dbReference>
<proteinExistence type="inferred from homology"/>
<evidence type="ECO:0000313" key="4">
    <source>
        <dbReference type="Proteomes" id="UP001595923"/>
    </source>
</evidence>
<dbReference type="Pfam" id="PF13561">
    <property type="entry name" value="adh_short_C2"/>
    <property type="match status" value="1"/>
</dbReference>
<dbReference type="Proteomes" id="UP001595923">
    <property type="component" value="Unassembled WGS sequence"/>
</dbReference>
<dbReference type="NCBIfam" id="NF009389">
    <property type="entry name" value="PRK12748.1"/>
    <property type="match status" value="1"/>
</dbReference>
<dbReference type="InterPro" id="IPR002347">
    <property type="entry name" value="SDR_fam"/>
</dbReference>
<evidence type="ECO:0000256" key="2">
    <source>
        <dbReference type="ARBA" id="ARBA00023002"/>
    </source>
</evidence>
<dbReference type="RefSeq" id="WP_378572368.1">
    <property type="nucleotide sequence ID" value="NZ_JBHSFQ010000005.1"/>
</dbReference>
<dbReference type="PANTHER" id="PTHR48107:SF7">
    <property type="entry name" value="RE15974P"/>
    <property type="match status" value="1"/>
</dbReference>
<protein>
    <submittedName>
        <fullName evidence="3">SDR family oxidoreductase</fullName>
    </submittedName>
</protein>
<dbReference type="PANTHER" id="PTHR48107">
    <property type="entry name" value="NADPH-DEPENDENT ALDEHYDE REDUCTASE-LIKE PROTEIN, CHLOROPLASTIC-RELATED"/>
    <property type="match status" value="1"/>
</dbReference>